<accession>A0A502CHD8</accession>
<dbReference type="PANTHER" id="PTHR36842:SF1">
    <property type="entry name" value="PROTEIN TOLB"/>
    <property type="match status" value="1"/>
</dbReference>
<comment type="similarity">
    <text evidence="1">Belongs to the TolB family.</text>
</comment>
<dbReference type="AlphaFoldDB" id="A0A502CHD8"/>
<organism evidence="2 3">
    <name type="scientific">Pedococcus bigeumensis</name>
    <dbReference type="NCBI Taxonomy" id="433644"/>
    <lineage>
        <taxon>Bacteria</taxon>
        <taxon>Bacillati</taxon>
        <taxon>Actinomycetota</taxon>
        <taxon>Actinomycetes</taxon>
        <taxon>Micrococcales</taxon>
        <taxon>Intrasporangiaceae</taxon>
        <taxon>Pedococcus</taxon>
    </lineage>
</organism>
<dbReference type="PANTHER" id="PTHR36842">
    <property type="entry name" value="PROTEIN TOLB HOMOLOG"/>
    <property type="match status" value="1"/>
</dbReference>
<dbReference type="SUPFAM" id="SSF82171">
    <property type="entry name" value="DPP6 N-terminal domain-like"/>
    <property type="match status" value="1"/>
</dbReference>
<protein>
    <recommendedName>
        <fullName evidence="4">WD40 repeat protein</fullName>
    </recommendedName>
</protein>
<dbReference type="Gene3D" id="2.120.10.30">
    <property type="entry name" value="TolB, C-terminal domain"/>
    <property type="match status" value="1"/>
</dbReference>
<dbReference type="InterPro" id="IPR011659">
    <property type="entry name" value="WD40"/>
</dbReference>
<evidence type="ECO:0000256" key="1">
    <source>
        <dbReference type="ARBA" id="ARBA00009820"/>
    </source>
</evidence>
<gene>
    <name evidence="2" type="ORF">EAH86_20055</name>
</gene>
<comment type="caution">
    <text evidence="2">The sequence shown here is derived from an EMBL/GenBank/DDBJ whole genome shotgun (WGS) entry which is preliminary data.</text>
</comment>
<dbReference type="EMBL" id="RCZM01000009">
    <property type="protein sequence ID" value="TPG12597.1"/>
    <property type="molecule type" value="Genomic_DNA"/>
</dbReference>
<evidence type="ECO:0000313" key="2">
    <source>
        <dbReference type="EMBL" id="TPG12597.1"/>
    </source>
</evidence>
<evidence type="ECO:0008006" key="4">
    <source>
        <dbReference type="Google" id="ProtNLM"/>
    </source>
</evidence>
<proteinExistence type="inferred from homology"/>
<sequence length="644" mass="64599">MGAPKAAVGSGGLVDLQVVGRGGVPASGVGAVVLNVTAVAPTRSGYLTVFPSGQVRPTASNLNFVAGQAVANLVIVKVGAGGKVALYNSSGQTHLVADVMGWYPSGSEYAALAPSRVLDTRAGVGAPKAAVGPGGLVDLQVVGRGGVPASGVGAVVLNVTAVAPTRSGYLTVFPSGQVRPTASNLNFVAGQAVANLVIVKVGAGGKVALYNSSGQTHLVADVMGWYPNTPQSSGALQLVSANSERSSANAQSGFDVAVSADGRYTVFSSLASDLVPGDTNGWSDVFMRDVQTGETSIIDLAPDGSQAPLGAQGAAISPTGRYVAYRSDSSSLVSGDTAKVSDVFVKDLGTGATRRVSVSSTGSQGNEASGNGGLAFSSDERYLAFVSDASNLVAGDTNGQRDVFLHALTTGVTTRVSLSTSGAQGNGPSGLGRIALSHDGRFVTFGSTASNFDPSDSGSGQDVFVRDTVASTTVLASVTSTNAPANSESLLPTLSDDGRYVVFSSLATNLVATDTKGIQNVFRRDLVTHTTELVSVDDMGAPAKVAAGDASVSADGQSVAFVSAATNLVPDPDYAAYSDVLVKNMLSGATVRVSVGANGVAGNQNSGQPAMSADGMHVVFGSVAENLVTQDTNQRSDAFLASLA</sequence>
<evidence type="ECO:0000313" key="3">
    <source>
        <dbReference type="Proteomes" id="UP000317722"/>
    </source>
</evidence>
<dbReference type="Pfam" id="PF07676">
    <property type="entry name" value="PD40"/>
    <property type="match status" value="1"/>
</dbReference>
<dbReference type="Proteomes" id="UP000317722">
    <property type="component" value="Unassembled WGS sequence"/>
</dbReference>
<keyword evidence="3" id="KW-1185">Reference proteome</keyword>
<name>A0A502CHD8_9MICO</name>
<reference evidence="2 3" key="1">
    <citation type="journal article" date="2019" name="Environ. Microbiol.">
        <title>Species interactions and distinct microbial communities in high Arctic permafrost affected cryosols are associated with the CH4 and CO2 gas fluxes.</title>
        <authorList>
            <person name="Altshuler I."/>
            <person name="Hamel J."/>
            <person name="Turney S."/>
            <person name="Magnuson E."/>
            <person name="Levesque R."/>
            <person name="Greer C."/>
            <person name="Whyte L.G."/>
        </authorList>
    </citation>
    <scope>NUCLEOTIDE SEQUENCE [LARGE SCALE GENOMIC DNA]</scope>
    <source>
        <strain evidence="2 3">S9.3A</strain>
    </source>
</reference>
<dbReference type="InterPro" id="IPR011042">
    <property type="entry name" value="6-blade_b-propeller_TolB-like"/>
</dbReference>